<dbReference type="Proteomes" id="UP001430953">
    <property type="component" value="Unassembled WGS sequence"/>
</dbReference>
<evidence type="ECO:0000313" key="3">
    <source>
        <dbReference type="Proteomes" id="UP001430953"/>
    </source>
</evidence>
<feature type="region of interest" description="Disordered" evidence="1">
    <location>
        <begin position="67"/>
        <end position="90"/>
    </location>
</feature>
<organism evidence="2 3">
    <name type="scientific">Cardiocondyla obscurior</name>
    <dbReference type="NCBI Taxonomy" id="286306"/>
    <lineage>
        <taxon>Eukaryota</taxon>
        <taxon>Metazoa</taxon>
        <taxon>Ecdysozoa</taxon>
        <taxon>Arthropoda</taxon>
        <taxon>Hexapoda</taxon>
        <taxon>Insecta</taxon>
        <taxon>Pterygota</taxon>
        <taxon>Neoptera</taxon>
        <taxon>Endopterygota</taxon>
        <taxon>Hymenoptera</taxon>
        <taxon>Apocrita</taxon>
        <taxon>Aculeata</taxon>
        <taxon>Formicoidea</taxon>
        <taxon>Formicidae</taxon>
        <taxon>Myrmicinae</taxon>
        <taxon>Cardiocondyla</taxon>
    </lineage>
</organism>
<evidence type="ECO:0000313" key="2">
    <source>
        <dbReference type="EMBL" id="KAL0132879.1"/>
    </source>
</evidence>
<proteinExistence type="predicted"/>
<feature type="compositionally biased region" description="Basic residues" evidence="1">
    <location>
        <begin position="74"/>
        <end position="83"/>
    </location>
</feature>
<evidence type="ECO:0000256" key="1">
    <source>
        <dbReference type="SAM" id="MobiDB-lite"/>
    </source>
</evidence>
<comment type="caution">
    <text evidence="2">The sequence shown here is derived from an EMBL/GenBank/DDBJ whole genome shotgun (WGS) entry which is preliminary data.</text>
</comment>
<protein>
    <submittedName>
        <fullName evidence="2">Uncharacterized protein</fullName>
    </submittedName>
</protein>
<dbReference type="EMBL" id="JADYXP020000001">
    <property type="protein sequence ID" value="KAL0132879.1"/>
    <property type="molecule type" value="Genomic_DNA"/>
</dbReference>
<dbReference type="AlphaFoldDB" id="A0AAW2H046"/>
<gene>
    <name evidence="2" type="ORF">PUN28_000539</name>
</gene>
<keyword evidence="3" id="KW-1185">Reference proteome</keyword>
<sequence length="128" mass="14268">MGRPTAHTAHRHRPLGSGRSWALPRLPRPGSPGLDTAAFRTRALPSLLLPSERSRISLATVRTVSPDFAPQTHAPRKSYHRHGPNGLLCDRRRRLATAKPVRPSWPERPILYNVPPTRDREACPTVLA</sequence>
<accession>A0AAW2H046</accession>
<feature type="region of interest" description="Disordered" evidence="1">
    <location>
        <begin position="1"/>
        <end position="36"/>
    </location>
</feature>
<name>A0AAW2H046_9HYME</name>
<reference evidence="2 3" key="1">
    <citation type="submission" date="2023-03" db="EMBL/GenBank/DDBJ databases">
        <title>High recombination rates correlate with genetic variation in Cardiocondyla obscurior ants.</title>
        <authorList>
            <person name="Errbii M."/>
        </authorList>
    </citation>
    <scope>NUCLEOTIDE SEQUENCE [LARGE SCALE GENOMIC DNA]</scope>
    <source>
        <strain evidence="2">Alpha-2009</strain>
        <tissue evidence="2">Whole body</tissue>
    </source>
</reference>